<reference evidence="2 3" key="1">
    <citation type="journal article" date="2010" name="Stand. Genomic Sci.">
        <title>Complete genome sequence of Acetohalobium arabaticum type strain (Z-7288).</title>
        <authorList>
            <person name="Sikorski J."/>
            <person name="Lapidus A."/>
            <person name="Chertkov O."/>
            <person name="Lucas S."/>
            <person name="Copeland A."/>
            <person name="Glavina Del Rio T."/>
            <person name="Nolan M."/>
            <person name="Tice H."/>
            <person name="Cheng J.F."/>
            <person name="Han C."/>
            <person name="Brambilla E."/>
            <person name="Pitluck S."/>
            <person name="Liolios K."/>
            <person name="Ivanova N."/>
            <person name="Mavromatis K."/>
            <person name="Mikhailova N."/>
            <person name="Pati A."/>
            <person name="Bruce D."/>
            <person name="Detter C."/>
            <person name="Tapia R."/>
            <person name="Goodwin L."/>
            <person name="Chen A."/>
            <person name="Palaniappan K."/>
            <person name="Land M."/>
            <person name="Hauser L."/>
            <person name="Chang Y.J."/>
            <person name="Jeffries C.D."/>
            <person name="Rohde M."/>
            <person name="Goker M."/>
            <person name="Spring S."/>
            <person name="Woyke T."/>
            <person name="Bristow J."/>
            <person name="Eisen J.A."/>
            <person name="Markowitz V."/>
            <person name="Hugenholtz P."/>
            <person name="Kyrpides N.C."/>
            <person name="Klenk H.P."/>
        </authorList>
    </citation>
    <scope>NUCLEOTIDE SEQUENCE [LARGE SCALE GENOMIC DNA]</scope>
    <source>
        <strain evidence="3">ATCC 49924 / DSM 5501 / Z-7288</strain>
    </source>
</reference>
<dbReference type="Pfam" id="PF07796">
    <property type="entry name" value="DUF1638"/>
    <property type="match status" value="1"/>
</dbReference>
<evidence type="ECO:0000259" key="1">
    <source>
        <dbReference type="Pfam" id="PF07796"/>
    </source>
</evidence>
<dbReference type="STRING" id="574087.Acear_1979"/>
<keyword evidence="3" id="KW-1185">Reference proteome</keyword>
<evidence type="ECO:0000313" key="2">
    <source>
        <dbReference type="EMBL" id="ADL13476.1"/>
    </source>
</evidence>
<dbReference type="HOGENOM" id="CLU_099367_0_0_9"/>
<dbReference type="Proteomes" id="UP000001661">
    <property type="component" value="Chromosome"/>
</dbReference>
<evidence type="ECO:0000313" key="3">
    <source>
        <dbReference type="Proteomes" id="UP000001661"/>
    </source>
</evidence>
<sequence length="203" mass="23583">MKKSVKKEKGIICCGVLAEELELICQEEGITAEKYYIDPALHVDFDKLRARLIDVLDEVSHKHEELIIIFGNCYPEIDQTITKYNGDRIKAQDCMWALLGDKKTDLDSQGDIFYLTSGYLKHWRDIFASQNGLGWDPIDARQNFGFYDKIILLDTGVREIPEEEILEFFEYTRIPIEPIEIDLTYFKKLVLDKLNHSVICSRV</sequence>
<dbReference type="KEGG" id="aar:Acear_1979"/>
<gene>
    <name evidence="2" type="ordered locus">Acear_1979</name>
</gene>
<feature type="domain" description="DUF1638" evidence="1">
    <location>
        <begin position="37"/>
        <end position="189"/>
    </location>
</feature>
<protein>
    <recommendedName>
        <fullName evidence="1">DUF1638 domain-containing protein</fullName>
    </recommendedName>
</protein>
<dbReference type="OrthoDB" id="5430678at2"/>
<dbReference type="InterPro" id="IPR012437">
    <property type="entry name" value="DUF1638"/>
</dbReference>
<dbReference type="eggNOG" id="ENOG5032QZS">
    <property type="taxonomic scope" value="Bacteria"/>
</dbReference>
<dbReference type="RefSeq" id="WP_013278921.1">
    <property type="nucleotide sequence ID" value="NC_014378.1"/>
</dbReference>
<dbReference type="EMBL" id="CP002105">
    <property type="protein sequence ID" value="ADL13476.1"/>
    <property type="molecule type" value="Genomic_DNA"/>
</dbReference>
<dbReference type="AlphaFoldDB" id="D9QSL3"/>
<organism evidence="2 3">
    <name type="scientific">Acetohalobium arabaticum (strain ATCC 49924 / DSM 5501 / Z-7288)</name>
    <dbReference type="NCBI Taxonomy" id="574087"/>
    <lineage>
        <taxon>Bacteria</taxon>
        <taxon>Bacillati</taxon>
        <taxon>Bacillota</taxon>
        <taxon>Clostridia</taxon>
        <taxon>Halanaerobiales</taxon>
        <taxon>Halobacteroidaceae</taxon>
        <taxon>Acetohalobium</taxon>
    </lineage>
</organism>
<proteinExistence type="predicted"/>
<name>D9QSL3_ACEAZ</name>
<accession>D9QSL3</accession>